<proteinExistence type="predicted"/>
<organism evidence="2 3">
    <name type="scientific">Xyrichtys novacula</name>
    <name type="common">Pearly razorfish</name>
    <name type="synonym">Hemipteronotus novacula</name>
    <dbReference type="NCBI Taxonomy" id="13765"/>
    <lineage>
        <taxon>Eukaryota</taxon>
        <taxon>Metazoa</taxon>
        <taxon>Chordata</taxon>
        <taxon>Craniata</taxon>
        <taxon>Vertebrata</taxon>
        <taxon>Euteleostomi</taxon>
        <taxon>Actinopterygii</taxon>
        <taxon>Neopterygii</taxon>
        <taxon>Teleostei</taxon>
        <taxon>Neoteleostei</taxon>
        <taxon>Acanthomorphata</taxon>
        <taxon>Eupercaria</taxon>
        <taxon>Labriformes</taxon>
        <taxon>Labridae</taxon>
        <taxon>Xyrichtys</taxon>
    </lineage>
</organism>
<evidence type="ECO:0000256" key="1">
    <source>
        <dbReference type="SAM" id="MobiDB-lite"/>
    </source>
</evidence>
<accession>A0AAV1G5X7</accession>
<dbReference type="Proteomes" id="UP001178508">
    <property type="component" value="Chromosome 12"/>
</dbReference>
<dbReference type="EMBL" id="OY660875">
    <property type="protein sequence ID" value="CAJ1068079.1"/>
    <property type="molecule type" value="Genomic_DNA"/>
</dbReference>
<feature type="region of interest" description="Disordered" evidence="1">
    <location>
        <begin position="23"/>
        <end position="100"/>
    </location>
</feature>
<reference evidence="2" key="1">
    <citation type="submission" date="2023-08" db="EMBL/GenBank/DDBJ databases">
        <authorList>
            <person name="Alioto T."/>
            <person name="Alioto T."/>
            <person name="Gomez Garrido J."/>
        </authorList>
    </citation>
    <scope>NUCLEOTIDE SEQUENCE</scope>
</reference>
<feature type="compositionally biased region" description="Basic and acidic residues" evidence="1">
    <location>
        <begin position="44"/>
        <end position="59"/>
    </location>
</feature>
<gene>
    <name evidence="2" type="ORF">XNOV1_A005858</name>
</gene>
<name>A0AAV1G5X7_XYRNO</name>
<evidence type="ECO:0000313" key="3">
    <source>
        <dbReference type="Proteomes" id="UP001178508"/>
    </source>
</evidence>
<protein>
    <submittedName>
        <fullName evidence="2">Uncharacterized protein</fullName>
    </submittedName>
</protein>
<dbReference type="AlphaFoldDB" id="A0AAV1G5X7"/>
<keyword evidence="3" id="KW-1185">Reference proteome</keyword>
<evidence type="ECO:0000313" key="2">
    <source>
        <dbReference type="EMBL" id="CAJ1068079.1"/>
    </source>
</evidence>
<feature type="compositionally biased region" description="Low complexity" evidence="1">
    <location>
        <begin position="82"/>
        <end position="91"/>
    </location>
</feature>
<sequence>MLKHFLSSLWASRAFYRVYIMRGGREEEEEESKRESVGPSVEADQDKINGSDRECRRQQEIQSRPINNILERQKRPPPQQPLPRSSSTTPVPLAPPTGPP</sequence>